<evidence type="ECO:0000256" key="1">
    <source>
        <dbReference type="SAM" id="SignalP"/>
    </source>
</evidence>
<feature type="signal peptide" evidence="1">
    <location>
        <begin position="1"/>
        <end position="28"/>
    </location>
</feature>
<evidence type="ECO:0000313" key="3">
    <source>
        <dbReference type="Proteomes" id="UP000655225"/>
    </source>
</evidence>
<dbReference type="Proteomes" id="UP000655225">
    <property type="component" value="Unassembled WGS sequence"/>
</dbReference>
<dbReference type="OrthoDB" id="1723554at2759"/>
<dbReference type="AlphaFoldDB" id="A0A834YK94"/>
<organism evidence="2 3">
    <name type="scientific">Tetracentron sinense</name>
    <name type="common">Spur-leaf</name>
    <dbReference type="NCBI Taxonomy" id="13715"/>
    <lineage>
        <taxon>Eukaryota</taxon>
        <taxon>Viridiplantae</taxon>
        <taxon>Streptophyta</taxon>
        <taxon>Embryophyta</taxon>
        <taxon>Tracheophyta</taxon>
        <taxon>Spermatophyta</taxon>
        <taxon>Magnoliopsida</taxon>
        <taxon>Trochodendrales</taxon>
        <taxon>Trochodendraceae</taxon>
        <taxon>Tetracentron</taxon>
    </lineage>
</organism>
<keyword evidence="1" id="KW-0732">Signal</keyword>
<reference evidence="2 3" key="1">
    <citation type="submission" date="2020-04" db="EMBL/GenBank/DDBJ databases">
        <title>Plant Genome Project.</title>
        <authorList>
            <person name="Zhang R.-G."/>
        </authorList>
    </citation>
    <scope>NUCLEOTIDE SEQUENCE [LARGE SCALE GENOMIC DNA]</scope>
    <source>
        <strain evidence="2">YNK0</strain>
        <tissue evidence="2">Leaf</tissue>
    </source>
</reference>
<sequence>MKSIRKETLVLALAFLMMASFFVMTANATQRPRLQTIEHMAHPQAKDSKGAMLPGTEIDFHVRRPAYWYAIVIFR</sequence>
<accession>A0A834YK94</accession>
<feature type="chain" id="PRO_5032486240" evidence="1">
    <location>
        <begin position="29"/>
        <end position="75"/>
    </location>
</feature>
<protein>
    <submittedName>
        <fullName evidence="2">Uncharacterized protein</fullName>
    </submittedName>
</protein>
<proteinExistence type="predicted"/>
<keyword evidence="3" id="KW-1185">Reference proteome</keyword>
<name>A0A834YK94_TETSI</name>
<comment type="caution">
    <text evidence="2">The sequence shown here is derived from an EMBL/GenBank/DDBJ whole genome shotgun (WGS) entry which is preliminary data.</text>
</comment>
<evidence type="ECO:0000313" key="2">
    <source>
        <dbReference type="EMBL" id="KAF8380535.1"/>
    </source>
</evidence>
<gene>
    <name evidence="2" type="ORF">HHK36_028022</name>
</gene>
<dbReference type="EMBL" id="JABCRI010000021">
    <property type="protein sequence ID" value="KAF8380535.1"/>
    <property type="molecule type" value="Genomic_DNA"/>
</dbReference>